<evidence type="ECO:0000256" key="5">
    <source>
        <dbReference type="ARBA" id="ARBA00023078"/>
    </source>
</evidence>
<dbReference type="InterPro" id="IPR009388">
    <property type="entry name" value="PSII_PsbY"/>
</dbReference>
<proteinExistence type="inferred from homology"/>
<gene>
    <name evidence="8" type="primary">psbY</name>
    <name evidence="9" type="ORF">NG799_20705</name>
</gene>
<keyword evidence="6 8" id="KW-0472">Membrane</keyword>
<evidence type="ECO:0000256" key="3">
    <source>
        <dbReference type="ARBA" id="ARBA00022692"/>
    </source>
</evidence>
<feature type="topological domain" description="Lumenal" evidence="8">
    <location>
        <begin position="26"/>
        <end position="41"/>
    </location>
</feature>
<dbReference type="RefSeq" id="WP_368008230.1">
    <property type="nucleotide sequence ID" value="NZ_JAMXFF010000036.1"/>
</dbReference>
<dbReference type="Pfam" id="PF06298">
    <property type="entry name" value="PsbY"/>
    <property type="match status" value="1"/>
</dbReference>
<evidence type="ECO:0000256" key="7">
    <source>
        <dbReference type="ARBA" id="ARBA00023276"/>
    </source>
</evidence>
<dbReference type="Proteomes" id="UP001525890">
    <property type="component" value="Unassembled WGS sequence"/>
</dbReference>
<evidence type="ECO:0000313" key="10">
    <source>
        <dbReference type="Proteomes" id="UP001525890"/>
    </source>
</evidence>
<keyword evidence="2 8" id="KW-0602">Photosynthesis</keyword>
<evidence type="ECO:0000256" key="6">
    <source>
        <dbReference type="ARBA" id="ARBA00023136"/>
    </source>
</evidence>
<evidence type="ECO:0000256" key="4">
    <source>
        <dbReference type="ARBA" id="ARBA00022989"/>
    </source>
</evidence>
<evidence type="ECO:0000256" key="2">
    <source>
        <dbReference type="ARBA" id="ARBA00022531"/>
    </source>
</evidence>
<accession>A0ABT2MW32</accession>
<sequence>MDFDWRILVVLFPIIAAGSWALFNVGKVAIAQIQNFLNKQA</sequence>
<comment type="function">
    <text evidence="8">Loosely associated component of the core of photosystem II (PSII). PSII is a light-driven water plastoquinone oxidoreductase, using light energy to abstract electrons from H(2)O, generating a proton gradient subsequently used for ATP formation.</text>
</comment>
<comment type="subunit">
    <text evidence="8">PSII is composed of 1 copy each of membrane proteins PsbA, PsbB, PsbC, PsbD, PsbE, PsbF, PsbH, PsbI, PsbJ, PsbK, PsbL, PsbM, PsbT, PsbX, PsbY, PsbZ, Psb30/Ycf12, peripheral proteins PsbO, CyanoQ (PsbQ), PsbU, PsbV and a large number of cofactors. It forms dimeric complexes.</text>
</comment>
<keyword evidence="3 8" id="KW-0812">Transmembrane</keyword>
<name>A0ABT2MW32_9CYAN</name>
<keyword evidence="10" id="KW-1185">Reference proteome</keyword>
<comment type="caution">
    <text evidence="9">The sequence shown here is derived from an EMBL/GenBank/DDBJ whole genome shotgun (WGS) entry which is preliminary data.</text>
</comment>
<feature type="topological domain" description="Lumenal" evidence="8">
    <location>
        <begin position="1"/>
        <end position="6"/>
    </location>
</feature>
<reference evidence="9 10" key="1">
    <citation type="journal article" date="2022" name="Front. Microbiol.">
        <title>High genomic differentiation and limited gene flow indicate recent cryptic speciation within the genus Laspinema (cyanobacteria).</title>
        <authorList>
            <person name="Stanojkovic A."/>
            <person name="Skoupy S."/>
            <person name="Skaloud P."/>
            <person name="Dvorak P."/>
        </authorList>
    </citation>
    <scope>NUCLEOTIDE SEQUENCE [LARGE SCALE GENOMIC DNA]</scope>
    <source>
        <strain evidence="9 10">D2a</strain>
    </source>
</reference>
<evidence type="ECO:0000313" key="9">
    <source>
        <dbReference type="EMBL" id="MCT7968732.1"/>
    </source>
</evidence>
<protein>
    <recommendedName>
        <fullName evidence="8">Photosystem II reaction center protein Y</fullName>
    </recommendedName>
</protein>
<evidence type="ECO:0000256" key="8">
    <source>
        <dbReference type="HAMAP-Rule" id="MF_00717"/>
    </source>
</evidence>
<dbReference type="EMBL" id="JAMXFF010000036">
    <property type="protein sequence ID" value="MCT7968732.1"/>
    <property type="molecule type" value="Genomic_DNA"/>
</dbReference>
<keyword evidence="7 8" id="KW-0604">Photosystem II</keyword>
<comment type="subcellular location">
    <subcellularLocation>
        <location evidence="8">Cellular thylakoid membrane</location>
        <topology evidence="8">Single-pass membrane protein</topology>
    </subcellularLocation>
    <subcellularLocation>
        <location evidence="1">Membrane</location>
    </subcellularLocation>
</comment>
<keyword evidence="4 8" id="KW-1133">Transmembrane helix</keyword>
<keyword evidence="5 8" id="KW-0793">Thylakoid</keyword>
<dbReference type="NCBIfam" id="NF009711">
    <property type="entry name" value="PRK13240.1"/>
    <property type="match status" value="1"/>
</dbReference>
<comment type="similarity">
    <text evidence="8">Belongs to the PsbY family.</text>
</comment>
<organism evidence="9 10">
    <name type="scientific">Laspinema palackyanum D2a</name>
    <dbReference type="NCBI Taxonomy" id="2953684"/>
    <lineage>
        <taxon>Bacteria</taxon>
        <taxon>Bacillati</taxon>
        <taxon>Cyanobacteriota</taxon>
        <taxon>Cyanophyceae</taxon>
        <taxon>Oscillatoriophycideae</taxon>
        <taxon>Oscillatoriales</taxon>
        <taxon>Laspinemataceae</taxon>
        <taxon>Laspinema</taxon>
        <taxon>Laspinema palackyanum</taxon>
    </lineage>
</organism>
<evidence type="ECO:0000256" key="1">
    <source>
        <dbReference type="ARBA" id="ARBA00004370"/>
    </source>
</evidence>
<dbReference type="HAMAP" id="MF_00717">
    <property type="entry name" value="PSII_PsbY"/>
    <property type="match status" value="1"/>
</dbReference>